<accession>A0AAV5A8B9</accession>
<dbReference type="GO" id="GO:0005975">
    <property type="term" value="P:carbohydrate metabolic process"/>
    <property type="evidence" value="ECO:0007669"/>
    <property type="project" value="InterPro"/>
</dbReference>
<dbReference type="SUPFAM" id="SSF74650">
    <property type="entry name" value="Galactose mutarotase-like"/>
    <property type="match status" value="1"/>
</dbReference>
<sequence length="736" mass="82717">MRFTNGTWDVKEGIKINSAVEVSKLTVLEAQQSGVGGLDSKSKALRALCTTRHVRHRGDTLNKPTITVEVASPGASGCKDVLELRAYHFRGKPVSKEPRFERFPDFNGSVPSELIPEDSLHTGRSNEPLFMTTSNVDPLYRPTLGPSGHIQGYMAISFSIAPGETIYGLGERFGPFVKNGQVVDIWHEDGGTDSPIGYGVFVDSSDIISFEVQSERMDKVQISLPDEQIRVLIINGPHPKRILELYTAITGRPPIPAPWTFGLWLTTSFLTSYDEDTVTNFLDGLDQRNIPLTVFHFDCFWMKAHQWCDFEFDKDYFPDAASFIQRLHKRGLKICVWINSYIGQESPLFLEGDEKGYFIKKLDGSTWQSDRWQAGIAIVDFTNPAATRWYQSYLAKLIDMGVDAFKTDFGERIPWDNVKFHDGSHPRLAHNYYTHLYNQAVFDIMVEKRGIEQACVFARSATVGGQRYPVHWGGDCSTLWTGMAEALRGSMSLGLAGFGFSATDIGGFKAPGDRFVSPDPALYKRWVQWGLLASHSRLHGSTTYRVPWEIEPDSPESSLVLKAAVELKHRLMPYIMSAAQEAHETGVPLLRALFIEFPEDPCSWKVDLQYMFGSNLLVAPIFNPEGEVTYYVPKGRWVGLLDKIERVGPRWFTETYDFFSLPILLREGTAIVLGTQSRTPEYDLMKDGYEVITNKANEISIKIPHGRSLITVRLAQGRTWAIDSRGGMKAGMLTTL</sequence>
<dbReference type="InterPro" id="IPR011013">
    <property type="entry name" value="Gal_mutarotase_sf_dom"/>
</dbReference>
<dbReference type="InterPro" id="IPR025887">
    <property type="entry name" value="Glyco_hydro_31_N_dom"/>
</dbReference>
<evidence type="ECO:0000256" key="5">
    <source>
        <dbReference type="ARBA" id="ARBA00066962"/>
    </source>
</evidence>
<dbReference type="NCBIfam" id="NF007940">
    <property type="entry name" value="PRK10658.1"/>
    <property type="match status" value="1"/>
</dbReference>
<keyword evidence="3 6" id="KW-0326">Glycosidase</keyword>
<evidence type="ECO:0000259" key="9">
    <source>
        <dbReference type="Pfam" id="PF21365"/>
    </source>
</evidence>
<dbReference type="Pfam" id="PF01055">
    <property type="entry name" value="Glyco_hydro_31_2nd"/>
    <property type="match status" value="1"/>
</dbReference>
<dbReference type="PANTHER" id="PTHR43053">
    <property type="entry name" value="GLYCOSIDASE FAMILY 31"/>
    <property type="match status" value="1"/>
</dbReference>
<reference evidence="10" key="1">
    <citation type="submission" date="2021-10" db="EMBL/GenBank/DDBJ databases">
        <title>De novo Genome Assembly of Clathrus columnatus (Basidiomycota, Fungi) Using Illumina and Nanopore Sequence Data.</title>
        <authorList>
            <person name="Ogiso-Tanaka E."/>
            <person name="Itagaki H."/>
            <person name="Hosoya T."/>
            <person name="Hosaka K."/>
        </authorList>
    </citation>
    <scope>NUCLEOTIDE SEQUENCE</scope>
    <source>
        <strain evidence="10">MO-923</strain>
    </source>
</reference>
<keyword evidence="2 6" id="KW-0378">Hydrolase</keyword>
<evidence type="ECO:0000256" key="2">
    <source>
        <dbReference type="ARBA" id="ARBA00022801"/>
    </source>
</evidence>
<dbReference type="CDD" id="cd14752">
    <property type="entry name" value="GH31_N"/>
    <property type="match status" value="1"/>
</dbReference>
<dbReference type="CDD" id="cd06593">
    <property type="entry name" value="GH31_xylosidase_YicI"/>
    <property type="match status" value="1"/>
</dbReference>
<proteinExistence type="inferred from homology"/>
<comment type="caution">
    <text evidence="10">The sequence shown here is derived from an EMBL/GenBank/DDBJ whole genome shotgun (WGS) entry which is preliminary data.</text>
</comment>
<evidence type="ECO:0000313" key="10">
    <source>
        <dbReference type="EMBL" id="GJJ10876.1"/>
    </source>
</evidence>
<dbReference type="EC" id="3.2.1.177" evidence="5"/>
<dbReference type="InterPro" id="IPR048395">
    <property type="entry name" value="Glyco_hydro_31_C"/>
</dbReference>
<dbReference type="SUPFAM" id="SSF51445">
    <property type="entry name" value="(Trans)glycosidases"/>
    <property type="match status" value="1"/>
</dbReference>
<dbReference type="GO" id="GO:0030246">
    <property type="term" value="F:carbohydrate binding"/>
    <property type="evidence" value="ECO:0007669"/>
    <property type="project" value="InterPro"/>
</dbReference>
<dbReference type="EMBL" id="BPWL01000006">
    <property type="protein sequence ID" value="GJJ10876.1"/>
    <property type="molecule type" value="Genomic_DNA"/>
</dbReference>
<evidence type="ECO:0000259" key="8">
    <source>
        <dbReference type="Pfam" id="PF13802"/>
    </source>
</evidence>
<evidence type="ECO:0000313" key="11">
    <source>
        <dbReference type="Proteomes" id="UP001050691"/>
    </source>
</evidence>
<dbReference type="AlphaFoldDB" id="A0AAV5A8B9"/>
<gene>
    <name evidence="10" type="ORF">Clacol_005104</name>
</gene>
<feature type="domain" description="Glycoside hydrolase family 31 N-terminal" evidence="8">
    <location>
        <begin position="153"/>
        <end position="194"/>
    </location>
</feature>
<evidence type="ECO:0000256" key="6">
    <source>
        <dbReference type="RuleBase" id="RU361185"/>
    </source>
</evidence>
<feature type="domain" description="Glycoside hydrolase family 31 TIM barrel" evidence="7">
    <location>
        <begin position="253"/>
        <end position="577"/>
    </location>
</feature>
<dbReference type="FunFam" id="3.20.20.80:FF:000053">
    <property type="entry name" value="Alpha-xylosidase YicI"/>
    <property type="match status" value="1"/>
</dbReference>
<evidence type="ECO:0000256" key="1">
    <source>
        <dbReference type="ARBA" id="ARBA00007806"/>
    </source>
</evidence>
<comment type="catalytic activity">
    <reaction evidence="4">
        <text>Hydrolysis of terminal, non-reducing alpha-D-xylose residues with release of alpha-D-xylose.</text>
        <dbReference type="EC" id="3.2.1.177"/>
    </reaction>
</comment>
<dbReference type="InterPro" id="IPR013780">
    <property type="entry name" value="Glyco_hydro_b"/>
</dbReference>
<dbReference type="Gene3D" id="2.60.40.1760">
    <property type="entry name" value="glycosyl hydrolase (family 31)"/>
    <property type="match status" value="1"/>
</dbReference>
<dbReference type="InterPro" id="IPR050985">
    <property type="entry name" value="Alpha-glycosidase_related"/>
</dbReference>
<dbReference type="Pfam" id="PF13802">
    <property type="entry name" value="Gal_mutarotas_2"/>
    <property type="match status" value="1"/>
</dbReference>
<comment type="similarity">
    <text evidence="1 6">Belongs to the glycosyl hydrolase 31 family.</text>
</comment>
<dbReference type="GO" id="GO:0061634">
    <property type="term" value="F:alpha-D-xyloside xylohydrolase"/>
    <property type="evidence" value="ECO:0007669"/>
    <property type="project" value="UniProtKB-EC"/>
</dbReference>
<dbReference type="Gene3D" id="2.60.40.1180">
    <property type="entry name" value="Golgi alpha-mannosidase II"/>
    <property type="match status" value="1"/>
</dbReference>
<evidence type="ECO:0000256" key="3">
    <source>
        <dbReference type="ARBA" id="ARBA00023295"/>
    </source>
</evidence>
<feature type="domain" description="Glycosyl hydrolase family 31 C-terminal" evidence="9">
    <location>
        <begin position="586"/>
        <end position="671"/>
    </location>
</feature>
<organism evidence="10 11">
    <name type="scientific">Clathrus columnatus</name>
    <dbReference type="NCBI Taxonomy" id="1419009"/>
    <lineage>
        <taxon>Eukaryota</taxon>
        <taxon>Fungi</taxon>
        <taxon>Dikarya</taxon>
        <taxon>Basidiomycota</taxon>
        <taxon>Agaricomycotina</taxon>
        <taxon>Agaricomycetes</taxon>
        <taxon>Phallomycetidae</taxon>
        <taxon>Phallales</taxon>
        <taxon>Clathraceae</taxon>
        <taxon>Clathrus</taxon>
    </lineage>
</organism>
<evidence type="ECO:0000259" key="7">
    <source>
        <dbReference type="Pfam" id="PF01055"/>
    </source>
</evidence>
<dbReference type="Proteomes" id="UP001050691">
    <property type="component" value="Unassembled WGS sequence"/>
</dbReference>
<name>A0AAV5A8B9_9AGAM</name>
<dbReference type="InterPro" id="IPR000322">
    <property type="entry name" value="Glyco_hydro_31_TIM"/>
</dbReference>
<dbReference type="Gene3D" id="3.20.20.80">
    <property type="entry name" value="Glycosidases"/>
    <property type="match status" value="1"/>
</dbReference>
<protein>
    <recommendedName>
        <fullName evidence="5">alpha-D-xyloside xylohydrolase</fullName>
        <ecNumber evidence="5">3.2.1.177</ecNumber>
    </recommendedName>
</protein>
<dbReference type="Pfam" id="PF21365">
    <property type="entry name" value="Glyco_hydro_31_3rd"/>
    <property type="match status" value="1"/>
</dbReference>
<dbReference type="InterPro" id="IPR017853">
    <property type="entry name" value="GH"/>
</dbReference>
<keyword evidence="11" id="KW-1185">Reference proteome</keyword>
<evidence type="ECO:0000256" key="4">
    <source>
        <dbReference type="ARBA" id="ARBA00052064"/>
    </source>
</evidence>
<dbReference type="PANTHER" id="PTHR43053:SF4">
    <property type="entry name" value="MYOGENESIS-REGULATING GLYCOSIDASE"/>
    <property type="match status" value="1"/>
</dbReference>
<dbReference type="SUPFAM" id="SSF51011">
    <property type="entry name" value="Glycosyl hydrolase domain"/>
    <property type="match status" value="1"/>
</dbReference>